<dbReference type="InterPro" id="IPR053737">
    <property type="entry name" value="Type_II_TA_Toxin"/>
</dbReference>
<dbReference type="OrthoDB" id="3049701at2759"/>
<evidence type="ECO:0000313" key="3">
    <source>
        <dbReference type="EMBL" id="EGX88606.1"/>
    </source>
</evidence>
<dbReference type="OMA" id="TERIDIF"/>
<organism evidence="3 4">
    <name type="scientific">Cordyceps militaris (strain CM01)</name>
    <name type="common">Caterpillar fungus</name>
    <dbReference type="NCBI Taxonomy" id="983644"/>
    <lineage>
        <taxon>Eukaryota</taxon>
        <taxon>Fungi</taxon>
        <taxon>Dikarya</taxon>
        <taxon>Ascomycota</taxon>
        <taxon>Pezizomycotina</taxon>
        <taxon>Sordariomycetes</taxon>
        <taxon>Hypocreomycetidae</taxon>
        <taxon>Hypocreales</taxon>
        <taxon>Cordycipitaceae</taxon>
        <taxon>Cordyceps</taxon>
    </lineage>
</organism>
<dbReference type="SUPFAM" id="SSF140931">
    <property type="entry name" value="Fic-like"/>
    <property type="match status" value="1"/>
</dbReference>
<dbReference type="eggNOG" id="ENOG502S5GA">
    <property type="taxonomic scope" value="Eukaryota"/>
</dbReference>
<evidence type="ECO:0000259" key="2">
    <source>
        <dbReference type="PROSITE" id="PS51459"/>
    </source>
</evidence>
<proteinExistence type="predicted"/>
<dbReference type="AlphaFoldDB" id="G3JRK3"/>
<dbReference type="STRING" id="983644.G3JRK3"/>
<dbReference type="GeneID" id="18170657"/>
<dbReference type="PANTHER" id="PTHR39426:SF1">
    <property type="entry name" value="HOMOLOGY TO DEATH-ON-CURING PROTEIN OF PHAGE P1"/>
    <property type="match status" value="1"/>
</dbReference>
<accession>G3JRK3</accession>
<dbReference type="InterPro" id="IPR036597">
    <property type="entry name" value="Fido-like_dom_sf"/>
</dbReference>
<dbReference type="GO" id="GO:0016301">
    <property type="term" value="F:kinase activity"/>
    <property type="evidence" value="ECO:0007669"/>
    <property type="project" value="InterPro"/>
</dbReference>
<dbReference type="Proteomes" id="UP000001610">
    <property type="component" value="Unassembled WGS sequence"/>
</dbReference>
<dbReference type="NCBIfam" id="TIGR01550">
    <property type="entry name" value="DOC_P1"/>
    <property type="match status" value="1"/>
</dbReference>
<protein>
    <submittedName>
        <fullName evidence="3">DOC family protein</fullName>
    </submittedName>
</protein>
<dbReference type="VEuPathDB" id="FungiDB:CCM_08651"/>
<gene>
    <name evidence="3" type="ORF">CCM_08651</name>
</gene>
<evidence type="ECO:0000256" key="1">
    <source>
        <dbReference type="SAM" id="MobiDB-lite"/>
    </source>
</evidence>
<dbReference type="PROSITE" id="PS51459">
    <property type="entry name" value="FIDO"/>
    <property type="match status" value="1"/>
</dbReference>
<dbReference type="PANTHER" id="PTHR39426">
    <property type="entry name" value="HOMOLOGY TO DEATH-ON-CURING PROTEIN OF PHAGE P1"/>
    <property type="match status" value="1"/>
</dbReference>
<keyword evidence="4" id="KW-1185">Reference proteome</keyword>
<sequence>MRLPLASTFRRPIAMAVRAASRPVECRAFHKAKADLTSLDKNGLPSTERIDIFIGDPGESYIIFDKSVGATMAAAVRPQASPSLEQVPLTFFHEIGSINHHLQPVNARGAENPLAQPTTFASYNKQTNPISLQPANAIHGRIMPAANYRFLTAAQVNRLHARHIARAPPTQPAMLGSAVHSPLDHHRYGQTDLFQLAGVLSEKLILNHPYQDGNKRTALFATDMFLRRNGYQLQSAAGGDDNKALADAHVCVATREWTSEDVGRHHASIAKPVPCSWIDETSRHPPGENTGGGTNGG</sequence>
<dbReference type="KEGG" id="cmt:CCM_08651"/>
<dbReference type="InParanoid" id="G3JRK3"/>
<dbReference type="Gene3D" id="1.20.120.1870">
    <property type="entry name" value="Fic/DOC protein, Fido domain"/>
    <property type="match status" value="1"/>
</dbReference>
<feature type="region of interest" description="Disordered" evidence="1">
    <location>
        <begin position="277"/>
        <end position="297"/>
    </location>
</feature>
<dbReference type="HOGENOM" id="CLU_936955_0_0_1"/>
<evidence type="ECO:0000313" key="4">
    <source>
        <dbReference type="Proteomes" id="UP000001610"/>
    </source>
</evidence>
<dbReference type="InterPro" id="IPR006440">
    <property type="entry name" value="Doc"/>
</dbReference>
<dbReference type="EMBL" id="JH126405">
    <property type="protein sequence ID" value="EGX88606.1"/>
    <property type="molecule type" value="Genomic_DNA"/>
</dbReference>
<dbReference type="Pfam" id="PF02661">
    <property type="entry name" value="Fic"/>
    <property type="match status" value="1"/>
</dbReference>
<dbReference type="InterPro" id="IPR003812">
    <property type="entry name" value="Fido"/>
</dbReference>
<name>G3JRK3_CORMM</name>
<feature type="domain" description="Fido" evidence="2">
    <location>
        <begin position="130"/>
        <end position="268"/>
    </location>
</feature>
<dbReference type="RefSeq" id="XP_006673851.1">
    <property type="nucleotide sequence ID" value="XM_006673788.1"/>
</dbReference>
<reference evidence="3 4" key="1">
    <citation type="journal article" date="2011" name="Genome Biol.">
        <title>Genome sequence of the insect pathogenic fungus Cordyceps militaris, a valued traditional Chinese medicine.</title>
        <authorList>
            <person name="Zheng P."/>
            <person name="Xia Y."/>
            <person name="Xiao G."/>
            <person name="Xiong C."/>
            <person name="Hu X."/>
            <person name="Zhang S."/>
            <person name="Zheng H."/>
            <person name="Huang Y."/>
            <person name="Zhou Y."/>
            <person name="Wang S."/>
            <person name="Zhao G.P."/>
            <person name="Liu X."/>
            <person name="St Leger R.J."/>
            <person name="Wang C."/>
        </authorList>
    </citation>
    <scope>NUCLEOTIDE SEQUENCE [LARGE SCALE GENOMIC DNA]</scope>
    <source>
        <strain evidence="3 4">CM01</strain>
    </source>
</reference>